<dbReference type="Proteomes" id="UP000293854">
    <property type="component" value="Unassembled WGS sequence"/>
</dbReference>
<dbReference type="EMBL" id="RQTE01000044">
    <property type="protein sequence ID" value="RZI03918.1"/>
    <property type="molecule type" value="Genomic_DNA"/>
</dbReference>
<evidence type="ECO:0000313" key="3">
    <source>
        <dbReference type="EMBL" id="RZI03918.1"/>
    </source>
</evidence>
<dbReference type="InterPro" id="IPR011733">
    <property type="entry name" value="CHP02185_IM"/>
</dbReference>
<evidence type="ECO:0000256" key="1">
    <source>
        <dbReference type="SAM" id="Phobius"/>
    </source>
</evidence>
<sequence length="194" mass="21496">MQQDKLEIKDLINIGLFTAIFFVLITPVGIAGIVPIIMFFLPALIALIGSVPIMLLVAKTQKFGALSLCGIIVSLVLFIMGHPGFALITGIPLPILADLIMKIGKYQHWLSLSLGYIVFSFWSLGSLLPFYFTRQSYFSYLQEKRGSDYIYVLEKLFTLQTLPIIVISCAIGALLGILIAKLLFKKHFVRAGIV</sequence>
<feature type="transmembrane region" description="Helical" evidence="1">
    <location>
        <begin position="162"/>
        <end position="184"/>
    </location>
</feature>
<dbReference type="OrthoDB" id="9781459at2"/>
<dbReference type="NCBIfam" id="TIGR02185">
    <property type="entry name" value="Trep_Strep"/>
    <property type="match status" value="1"/>
</dbReference>
<dbReference type="GeneID" id="93727742"/>
<dbReference type="Pfam" id="PF09605">
    <property type="entry name" value="Trep_Strep"/>
    <property type="match status" value="1"/>
</dbReference>
<proteinExistence type="predicted"/>
<feature type="transmembrane region" description="Helical" evidence="1">
    <location>
        <begin position="63"/>
        <end position="79"/>
    </location>
</feature>
<evidence type="ECO:0000313" key="5">
    <source>
        <dbReference type="Proteomes" id="UP000595942"/>
    </source>
</evidence>
<reference evidence="2 5" key="2">
    <citation type="submission" date="2021-01" db="EMBL/GenBank/DDBJ databases">
        <title>FDA dAtabase for Regulatory Grade micrObial Sequences (FDA-ARGOS): Supporting development and validation of Infectious Disease Dx tests.</title>
        <authorList>
            <person name="Sproer C."/>
            <person name="Gronow S."/>
            <person name="Severitt S."/>
            <person name="Schroder I."/>
            <person name="Tallon L."/>
            <person name="Sadzewicz L."/>
            <person name="Zhao X."/>
            <person name="Boylan J."/>
            <person name="Ott S."/>
            <person name="Bowen H."/>
            <person name="Vavikolanu K."/>
            <person name="Mehta A."/>
            <person name="Aluvathingal J."/>
            <person name="Nadendla S."/>
            <person name="Lowell S."/>
            <person name="Myers T."/>
            <person name="Yan Y."/>
            <person name="Sichtig H."/>
        </authorList>
    </citation>
    <scope>NUCLEOTIDE SEQUENCE [LARGE SCALE GENOMIC DNA]</scope>
    <source>
        <strain evidence="2 5">FDAARGOS_1148</strain>
    </source>
</reference>
<evidence type="ECO:0000313" key="4">
    <source>
        <dbReference type="Proteomes" id="UP000293854"/>
    </source>
</evidence>
<dbReference type="Proteomes" id="UP000595942">
    <property type="component" value="Chromosome"/>
</dbReference>
<dbReference type="RefSeq" id="WP_047132289.1">
    <property type="nucleotide sequence ID" value="NZ_CP015114.1"/>
</dbReference>
<accession>A0A143PBE2</accession>
<organism evidence="3 4">
    <name type="scientific">Staphylococcus condimenti</name>
    <dbReference type="NCBI Taxonomy" id="70255"/>
    <lineage>
        <taxon>Bacteria</taxon>
        <taxon>Bacillati</taxon>
        <taxon>Bacillota</taxon>
        <taxon>Bacilli</taxon>
        <taxon>Bacillales</taxon>
        <taxon>Staphylococcaceae</taxon>
        <taxon>Staphylococcus</taxon>
    </lineage>
</organism>
<reference evidence="3 4" key="1">
    <citation type="submission" date="2018-11" db="EMBL/GenBank/DDBJ databases">
        <title>Genomic profiling of Staphylococcus species from a Poultry farm system in KwaZulu-Natal, South Africa.</title>
        <authorList>
            <person name="Amoako D.G."/>
            <person name="Somboro A.M."/>
            <person name="Abia A.L.K."/>
            <person name="Bester L.A."/>
            <person name="Essack S.Y."/>
        </authorList>
    </citation>
    <scope>NUCLEOTIDE SEQUENCE [LARGE SCALE GENOMIC DNA]</scope>
    <source>
        <strain evidence="3 4">SA11</strain>
    </source>
</reference>
<feature type="transmembrane region" description="Helical" evidence="1">
    <location>
        <begin position="12"/>
        <end position="30"/>
    </location>
</feature>
<keyword evidence="5" id="KW-1185">Reference proteome</keyword>
<feature type="transmembrane region" description="Helical" evidence="1">
    <location>
        <begin position="113"/>
        <end position="132"/>
    </location>
</feature>
<gene>
    <name evidence="3" type="ORF">EIG99_02260</name>
    <name evidence="2" type="ORF">I6J05_10850</name>
</gene>
<name>A0A143PBE2_9STAP</name>
<feature type="transmembrane region" description="Helical" evidence="1">
    <location>
        <begin position="85"/>
        <end position="101"/>
    </location>
</feature>
<dbReference type="EMBL" id="CP068073">
    <property type="protein sequence ID" value="QQS82391.1"/>
    <property type="molecule type" value="Genomic_DNA"/>
</dbReference>
<keyword evidence="1" id="KW-0812">Transmembrane</keyword>
<dbReference type="AlphaFoldDB" id="A0A143PBE2"/>
<protein>
    <submittedName>
        <fullName evidence="2">MptD family putative ECF transporter S component</fullName>
    </submittedName>
    <submittedName>
        <fullName evidence="3">Trep_Strep domain-containing protein</fullName>
    </submittedName>
</protein>
<feature type="transmembrane region" description="Helical" evidence="1">
    <location>
        <begin position="36"/>
        <end position="56"/>
    </location>
</feature>
<evidence type="ECO:0000313" key="2">
    <source>
        <dbReference type="EMBL" id="QQS82391.1"/>
    </source>
</evidence>
<keyword evidence="1" id="KW-1133">Transmembrane helix</keyword>
<keyword evidence="1" id="KW-0472">Membrane</keyword>
<dbReference type="KEGG" id="scv:A4G25_07675"/>